<evidence type="ECO:0000256" key="1">
    <source>
        <dbReference type="SAM" id="Phobius"/>
    </source>
</evidence>
<keyword evidence="1" id="KW-0472">Membrane</keyword>
<organism evidence="2 3">
    <name type="scientific">Arthrobacter gyeryongensis</name>
    <dbReference type="NCBI Taxonomy" id="1650592"/>
    <lineage>
        <taxon>Bacteria</taxon>
        <taxon>Bacillati</taxon>
        <taxon>Actinomycetota</taxon>
        <taxon>Actinomycetes</taxon>
        <taxon>Micrococcales</taxon>
        <taxon>Micrococcaceae</taxon>
        <taxon>Arthrobacter</taxon>
    </lineage>
</organism>
<protein>
    <recommendedName>
        <fullName evidence="4">DUF5134 domain-containing protein</fullName>
    </recommendedName>
</protein>
<name>A0ABP9SJX5_9MICC</name>
<evidence type="ECO:0000313" key="3">
    <source>
        <dbReference type="Proteomes" id="UP001500200"/>
    </source>
</evidence>
<feature type="transmembrane region" description="Helical" evidence="1">
    <location>
        <begin position="58"/>
        <end position="76"/>
    </location>
</feature>
<feature type="transmembrane region" description="Helical" evidence="1">
    <location>
        <begin position="88"/>
        <end position="105"/>
    </location>
</feature>
<gene>
    <name evidence="2" type="ORF">GCM10023346_33090</name>
</gene>
<feature type="transmembrane region" description="Helical" evidence="1">
    <location>
        <begin position="6"/>
        <end position="23"/>
    </location>
</feature>
<sequence>MNDMHITLSLVMLACCALGIWSPMREGLVRNLSQWGPMALMLVAMADTTVGPGIVPGVVWGLLLLLTSPLPLVLLPRERRGGMEIHRSLSMVAMFAIFVTTLPSAPSSSIHPTHAHSGPGGANPVLAVALAAGVIAYSVVLAARTLRRNSRGHRRHASASLEAFSSAGALGAMVLMAV</sequence>
<keyword evidence="1" id="KW-0812">Transmembrane</keyword>
<evidence type="ECO:0000313" key="2">
    <source>
        <dbReference type="EMBL" id="GAA5197703.1"/>
    </source>
</evidence>
<evidence type="ECO:0008006" key="4">
    <source>
        <dbReference type="Google" id="ProtNLM"/>
    </source>
</evidence>
<keyword evidence="3" id="KW-1185">Reference proteome</keyword>
<accession>A0ABP9SJX5</accession>
<dbReference type="Proteomes" id="UP001500200">
    <property type="component" value="Unassembled WGS sequence"/>
</dbReference>
<keyword evidence="1" id="KW-1133">Transmembrane helix</keyword>
<proteinExistence type="predicted"/>
<feature type="transmembrane region" description="Helical" evidence="1">
    <location>
        <begin position="125"/>
        <end position="146"/>
    </location>
</feature>
<dbReference type="EMBL" id="BAABKK010000024">
    <property type="protein sequence ID" value="GAA5197703.1"/>
    <property type="molecule type" value="Genomic_DNA"/>
</dbReference>
<reference evidence="3" key="1">
    <citation type="journal article" date="2019" name="Int. J. Syst. Evol. Microbiol.">
        <title>The Global Catalogue of Microorganisms (GCM) 10K type strain sequencing project: providing services to taxonomists for standard genome sequencing and annotation.</title>
        <authorList>
            <consortium name="The Broad Institute Genomics Platform"/>
            <consortium name="The Broad Institute Genome Sequencing Center for Infectious Disease"/>
            <person name="Wu L."/>
            <person name="Ma J."/>
        </authorList>
    </citation>
    <scope>NUCLEOTIDE SEQUENCE [LARGE SCALE GENOMIC DNA]</scope>
    <source>
        <strain evidence="3">JCM 18514</strain>
    </source>
</reference>
<comment type="caution">
    <text evidence="2">The sequence shown here is derived from an EMBL/GenBank/DDBJ whole genome shotgun (WGS) entry which is preliminary data.</text>
</comment>